<feature type="transmembrane region" description="Helical" evidence="13">
    <location>
        <begin position="12"/>
        <end position="36"/>
    </location>
</feature>
<dbReference type="PANTHER" id="PTHR24225:SF72">
    <property type="entry name" value="G-PROTEIN COUPLED RECEPTORS FAMILY 1 PROFILE DOMAIN-CONTAINING PROTEIN-RELATED"/>
    <property type="match status" value="1"/>
</dbReference>
<organism evidence="15 16">
    <name type="scientific">Ameiurus melas</name>
    <name type="common">Black bullhead</name>
    <name type="synonym">Silurus melas</name>
    <dbReference type="NCBI Taxonomy" id="219545"/>
    <lineage>
        <taxon>Eukaryota</taxon>
        <taxon>Metazoa</taxon>
        <taxon>Chordata</taxon>
        <taxon>Craniata</taxon>
        <taxon>Vertebrata</taxon>
        <taxon>Euteleostomi</taxon>
        <taxon>Actinopterygii</taxon>
        <taxon>Neopterygii</taxon>
        <taxon>Teleostei</taxon>
        <taxon>Ostariophysi</taxon>
        <taxon>Siluriformes</taxon>
        <taxon>Ictaluridae</taxon>
        <taxon>Ameiurus</taxon>
    </lineage>
</organism>
<name>A0A7J5ZP16_AMEME</name>
<keyword evidence="3" id="KW-0597">Phosphoprotein</keyword>
<comment type="subcellular location">
    <subcellularLocation>
        <location evidence="1">Cell membrane</location>
        <topology evidence="1">Multi-pass membrane protein</topology>
    </subcellularLocation>
</comment>
<evidence type="ECO:0000313" key="16">
    <source>
        <dbReference type="Proteomes" id="UP000593565"/>
    </source>
</evidence>
<feature type="transmembrane region" description="Helical" evidence="13">
    <location>
        <begin position="317"/>
        <end position="336"/>
    </location>
</feature>
<evidence type="ECO:0000256" key="1">
    <source>
        <dbReference type="ARBA" id="ARBA00004651"/>
    </source>
</evidence>
<keyword evidence="9" id="KW-0325">Glycoprotein</keyword>
<protein>
    <recommendedName>
        <fullName evidence="14">G-protein coupled receptors family 1 profile domain-containing protein</fullName>
    </recommendedName>
</protein>
<dbReference type="InterPro" id="IPR003981">
    <property type="entry name" value="Leukotriene_B4_rcpt"/>
</dbReference>
<dbReference type="GO" id="GO:0005886">
    <property type="term" value="C:plasma membrane"/>
    <property type="evidence" value="ECO:0007669"/>
    <property type="project" value="UniProtKB-SubCell"/>
</dbReference>
<dbReference type="GO" id="GO:0006954">
    <property type="term" value="P:inflammatory response"/>
    <property type="evidence" value="ECO:0007669"/>
    <property type="project" value="TreeGrafter"/>
</dbReference>
<sequence>MKQSKVKLQEPIIIVFIIIIIMAFMPTPGLSFSSRLSSTTSTSTNTTILSSKEGTIVAAVILSLAFLLGIPGNLFVIWSIVARTRRPSVTTTLILNLACADGMLMLLTPFFVIYLVQRSWIFGLPMCKVLYYFCCANMYASIFLIMLMSLHRLVAVVWPHRLTTFSMRNTVLQTLLMIWILALALAVPVLIFRDITENPDNNSFVCDCVHNKPEYAVMQYSMETVLGFLLPYGVILMCYRRVLLRIRRTRFQRRIRSEKLILVIVLTFALLWLPYHVVNVLQFSLVYTRTMLAVVNGLEMTSHPGARNKIRKLMRPFAAAMAFISSCINPILYMYIGKAYMRRAGLAFMARLFEATGRDSASRKSQNKQREMGENDGLRDKESESTTSANTSGNVKTTRVQNGTRGAI</sequence>
<evidence type="ECO:0000256" key="9">
    <source>
        <dbReference type="ARBA" id="ARBA00023180"/>
    </source>
</evidence>
<evidence type="ECO:0000259" key="14">
    <source>
        <dbReference type="PROSITE" id="PS50262"/>
    </source>
</evidence>
<evidence type="ECO:0000256" key="12">
    <source>
        <dbReference type="SAM" id="MobiDB-lite"/>
    </source>
</evidence>
<evidence type="ECO:0000256" key="8">
    <source>
        <dbReference type="ARBA" id="ARBA00023170"/>
    </source>
</evidence>
<dbReference type="GO" id="GO:0007200">
    <property type="term" value="P:phospholipase C-activating G protein-coupled receptor signaling pathway"/>
    <property type="evidence" value="ECO:0007669"/>
    <property type="project" value="TreeGrafter"/>
</dbReference>
<gene>
    <name evidence="15" type="ORF">AMELA_G00272390</name>
</gene>
<keyword evidence="4 13" id="KW-0812">Transmembrane</keyword>
<dbReference type="Proteomes" id="UP000593565">
    <property type="component" value="Unassembled WGS sequence"/>
</dbReference>
<feature type="transmembrane region" description="Helical" evidence="13">
    <location>
        <begin position="220"/>
        <end position="239"/>
    </location>
</feature>
<dbReference type="PRINTS" id="PR01476">
    <property type="entry name" value="LTBRECEPTOR"/>
</dbReference>
<evidence type="ECO:0000256" key="11">
    <source>
        <dbReference type="ARBA" id="ARBA00025736"/>
    </source>
</evidence>
<dbReference type="PANTHER" id="PTHR24225">
    <property type="entry name" value="CHEMOTACTIC RECEPTOR"/>
    <property type="match status" value="1"/>
</dbReference>
<dbReference type="PRINTS" id="PR00237">
    <property type="entry name" value="GPCRRHODOPSN"/>
</dbReference>
<feature type="transmembrane region" description="Helical" evidence="13">
    <location>
        <begin position="171"/>
        <end position="192"/>
    </location>
</feature>
<evidence type="ECO:0000256" key="10">
    <source>
        <dbReference type="ARBA" id="ARBA00023224"/>
    </source>
</evidence>
<accession>A0A7J5ZP16</accession>
<keyword evidence="5 13" id="KW-1133">Transmembrane helix</keyword>
<keyword evidence="6" id="KW-0297">G-protein coupled receptor</keyword>
<evidence type="ECO:0000256" key="2">
    <source>
        <dbReference type="ARBA" id="ARBA00022475"/>
    </source>
</evidence>
<keyword evidence="2" id="KW-1003">Cell membrane</keyword>
<keyword evidence="8" id="KW-0675">Receptor</keyword>
<reference evidence="15 16" key="1">
    <citation type="submission" date="2020-02" db="EMBL/GenBank/DDBJ databases">
        <title>A chromosome-scale genome assembly of the black bullhead catfish (Ameiurus melas).</title>
        <authorList>
            <person name="Wen M."/>
            <person name="Zham M."/>
            <person name="Cabau C."/>
            <person name="Klopp C."/>
            <person name="Donnadieu C."/>
            <person name="Roques C."/>
            <person name="Bouchez O."/>
            <person name="Lampietro C."/>
            <person name="Jouanno E."/>
            <person name="Herpin A."/>
            <person name="Louis A."/>
            <person name="Berthelot C."/>
            <person name="Parey E."/>
            <person name="Roest-Crollius H."/>
            <person name="Braasch I."/>
            <person name="Postlethwait J."/>
            <person name="Robinson-Rechavi M."/>
            <person name="Echchiki A."/>
            <person name="Begum T."/>
            <person name="Montfort J."/>
            <person name="Schartl M."/>
            <person name="Bobe J."/>
            <person name="Guiguen Y."/>
        </authorList>
    </citation>
    <scope>NUCLEOTIDE SEQUENCE [LARGE SCALE GENOMIC DNA]</scope>
    <source>
        <strain evidence="15">M_S1</strain>
        <tissue evidence="15">Blood</tissue>
    </source>
</reference>
<evidence type="ECO:0000256" key="6">
    <source>
        <dbReference type="ARBA" id="ARBA00023040"/>
    </source>
</evidence>
<dbReference type="EMBL" id="JAAGNN010000027">
    <property type="protein sequence ID" value="KAF4071357.1"/>
    <property type="molecule type" value="Genomic_DNA"/>
</dbReference>
<keyword evidence="16" id="KW-1185">Reference proteome</keyword>
<evidence type="ECO:0000256" key="4">
    <source>
        <dbReference type="ARBA" id="ARBA00022692"/>
    </source>
</evidence>
<evidence type="ECO:0000256" key="13">
    <source>
        <dbReference type="SAM" id="Phobius"/>
    </source>
</evidence>
<dbReference type="GO" id="GO:0007204">
    <property type="term" value="P:positive regulation of cytosolic calcium ion concentration"/>
    <property type="evidence" value="ECO:0007669"/>
    <property type="project" value="TreeGrafter"/>
</dbReference>
<feature type="domain" description="G-protein coupled receptors family 1 profile" evidence="14">
    <location>
        <begin position="72"/>
        <end position="333"/>
    </location>
</feature>
<comment type="similarity">
    <text evidence="11">Belongs to the chemokine-like receptor (CMKLR) family.</text>
</comment>
<evidence type="ECO:0000256" key="7">
    <source>
        <dbReference type="ARBA" id="ARBA00023136"/>
    </source>
</evidence>
<dbReference type="Pfam" id="PF00001">
    <property type="entry name" value="7tm_1"/>
    <property type="match status" value="1"/>
</dbReference>
<feature type="transmembrane region" description="Helical" evidence="13">
    <location>
        <begin position="56"/>
        <end position="81"/>
    </location>
</feature>
<evidence type="ECO:0000313" key="15">
    <source>
        <dbReference type="EMBL" id="KAF4071357.1"/>
    </source>
</evidence>
<feature type="transmembrane region" description="Helical" evidence="13">
    <location>
        <begin position="129"/>
        <end position="150"/>
    </location>
</feature>
<proteinExistence type="inferred from homology"/>
<feature type="region of interest" description="Disordered" evidence="12">
    <location>
        <begin position="359"/>
        <end position="408"/>
    </location>
</feature>
<keyword evidence="7 13" id="KW-0472">Membrane</keyword>
<dbReference type="GO" id="GO:0004974">
    <property type="term" value="F:leukotriene receptor activity"/>
    <property type="evidence" value="ECO:0007669"/>
    <property type="project" value="InterPro"/>
</dbReference>
<dbReference type="InterPro" id="IPR000276">
    <property type="entry name" value="GPCR_Rhodpsn"/>
</dbReference>
<dbReference type="InterPro" id="IPR000826">
    <property type="entry name" value="Formyl_rcpt-rel"/>
</dbReference>
<dbReference type="FunFam" id="1.20.1070.10:FF:000109">
    <property type="entry name" value="Leukotriene B4 receptor"/>
    <property type="match status" value="1"/>
</dbReference>
<comment type="caution">
    <text evidence="15">The sequence shown here is derived from an EMBL/GenBank/DDBJ whole genome shotgun (WGS) entry which is preliminary data.</text>
</comment>
<dbReference type="GO" id="GO:0004875">
    <property type="term" value="F:complement receptor activity"/>
    <property type="evidence" value="ECO:0007669"/>
    <property type="project" value="TreeGrafter"/>
</dbReference>
<dbReference type="PROSITE" id="PS50262">
    <property type="entry name" value="G_PROTEIN_RECEP_F1_2"/>
    <property type="match status" value="1"/>
</dbReference>
<feature type="compositionally biased region" description="Basic and acidic residues" evidence="12">
    <location>
        <begin position="359"/>
        <end position="384"/>
    </location>
</feature>
<dbReference type="Gene3D" id="1.20.1070.10">
    <property type="entry name" value="Rhodopsin 7-helix transmembrane proteins"/>
    <property type="match status" value="1"/>
</dbReference>
<evidence type="ECO:0000256" key="3">
    <source>
        <dbReference type="ARBA" id="ARBA00022553"/>
    </source>
</evidence>
<evidence type="ECO:0000256" key="5">
    <source>
        <dbReference type="ARBA" id="ARBA00022989"/>
    </source>
</evidence>
<feature type="transmembrane region" description="Helical" evidence="13">
    <location>
        <begin position="260"/>
        <end position="278"/>
    </location>
</feature>
<feature type="transmembrane region" description="Helical" evidence="13">
    <location>
        <begin position="93"/>
        <end position="117"/>
    </location>
</feature>
<dbReference type="SUPFAM" id="SSF81321">
    <property type="entry name" value="Family A G protein-coupled receptor-like"/>
    <property type="match status" value="1"/>
</dbReference>
<dbReference type="AlphaFoldDB" id="A0A7J5ZP16"/>
<feature type="compositionally biased region" description="Polar residues" evidence="12">
    <location>
        <begin position="385"/>
        <end position="408"/>
    </location>
</feature>
<keyword evidence="10" id="KW-0807">Transducer</keyword>
<dbReference type="InterPro" id="IPR017452">
    <property type="entry name" value="GPCR_Rhodpsn_7TM"/>
</dbReference>